<keyword evidence="5" id="KW-1185">Reference proteome</keyword>
<dbReference type="GO" id="GO:0004852">
    <property type="term" value="F:uroporphyrinogen-III synthase activity"/>
    <property type="evidence" value="ECO:0007669"/>
    <property type="project" value="UniProtKB-EC"/>
</dbReference>
<sequence length="557" mass="61382">MAHASFNGLRVLSLESRRAKEVSKLIRTYGGDPFVVPSMREIPLESNTQALEFAGHLMAGKFDLVIFFTGVGVRALLDIVATRHSREDFLTSLRAVKIAARGPKPVAALRDVNVPITVTAAEPSTWHELMSAIDAEFGDSLSEFHVAVQEYGASNPEFLAELTMKCAAVTKVPVYQWALPEDIRPLRECVLGIASGNVDVILFMTAVQVIHLFQVAEQMGCEDDLRAGLASIVVVSIGPTTTEELAHYKVIPDFEPSRPKMGFIVNEAAQYAYKVLERKRAAKTITTDTLEGNVPSITKASTTVKIAATTDAKQVRRVQLSTPAMAGFRDGLTSIDFLHEISSRIAAADPLHVVLGSIVDFVTTVVPCDSCFIYVLEHDKLVLRASKNPHADLVDQLGVPLGQGITGWVAEHREPVAIASNASNDPRFVIFKNLPEDHFEAILCTPIVCASKVVGVINLQHRLSYQHTPNELRLVSMLGFLVGAEIERARLETENTQLAGRLETRKAVDRAKGILQRDLEITEDEAYRTMQRESRQRRKSMREIAEAILLGNDMKKR</sequence>
<evidence type="ECO:0000313" key="4">
    <source>
        <dbReference type="EMBL" id="NYF78338.1"/>
    </source>
</evidence>
<dbReference type="InterPro" id="IPR036108">
    <property type="entry name" value="4pyrrol_syn_uPrphyn_synt_sf"/>
</dbReference>
<evidence type="ECO:0000259" key="3">
    <source>
        <dbReference type="PROSITE" id="PS50921"/>
    </source>
</evidence>
<dbReference type="InterPro" id="IPR003754">
    <property type="entry name" value="4pyrrol_synth_uPrphyn_synth"/>
</dbReference>
<keyword evidence="1" id="KW-0805">Transcription regulation</keyword>
<dbReference type="GO" id="GO:0003723">
    <property type="term" value="F:RNA binding"/>
    <property type="evidence" value="ECO:0007669"/>
    <property type="project" value="InterPro"/>
</dbReference>
<dbReference type="AlphaFoldDB" id="A0A7Y9PEA2"/>
<dbReference type="InterPro" id="IPR039793">
    <property type="entry name" value="UROS/Hem4"/>
</dbReference>
<dbReference type="InterPro" id="IPR005561">
    <property type="entry name" value="ANTAR"/>
</dbReference>
<dbReference type="InterPro" id="IPR003018">
    <property type="entry name" value="GAF"/>
</dbReference>
<dbReference type="SUPFAM" id="SSF69618">
    <property type="entry name" value="HemD-like"/>
    <property type="match status" value="1"/>
</dbReference>
<comment type="caution">
    <text evidence="4">The sequence shown here is derived from an EMBL/GenBank/DDBJ whole genome shotgun (WGS) entry which is preliminary data.</text>
</comment>
<dbReference type="InterPro" id="IPR029016">
    <property type="entry name" value="GAF-like_dom_sf"/>
</dbReference>
<dbReference type="Gene3D" id="3.30.450.40">
    <property type="match status" value="1"/>
</dbReference>
<dbReference type="Pfam" id="PF03861">
    <property type="entry name" value="ANTAR"/>
    <property type="match status" value="1"/>
</dbReference>
<dbReference type="GO" id="GO:0006780">
    <property type="term" value="P:uroporphyrinogen III biosynthetic process"/>
    <property type="evidence" value="ECO:0007669"/>
    <property type="project" value="InterPro"/>
</dbReference>
<dbReference type="PROSITE" id="PS50921">
    <property type="entry name" value="ANTAR"/>
    <property type="match status" value="1"/>
</dbReference>
<feature type="domain" description="ANTAR" evidence="3">
    <location>
        <begin position="488"/>
        <end position="549"/>
    </location>
</feature>
<evidence type="ECO:0000256" key="2">
    <source>
        <dbReference type="ARBA" id="ARBA00023163"/>
    </source>
</evidence>
<name>A0A7Y9PEA2_9BACT</name>
<dbReference type="SMART" id="SM00065">
    <property type="entry name" value="GAF"/>
    <property type="match status" value="1"/>
</dbReference>
<dbReference type="Proteomes" id="UP000589520">
    <property type="component" value="Unassembled WGS sequence"/>
</dbReference>
<dbReference type="RefSeq" id="WP_179487666.1">
    <property type="nucleotide sequence ID" value="NZ_JACCCW010000001.1"/>
</dbReference>
<dbReference type="InterPro" id="IPR036388">
    <property type="entry name" value="WH-like_DNA-bd_sf"/>
</dbReference>
<dbReference type="PANTHER" id="PTHR40082">
    <property type="entry name" value="BLR5956 PROTEIN"/>
    <property type="match status" value="1"/>
</dbReference>
<organism evidence="4 5">
    <name type="scientific">Granulicella arctica</name>
    <dbReference type="NCBI Taxonomy" id="940613"/>
    <lineage>
        <taxon>Bacteria</taxon>
        <taxon>Pseudomonadati</taxon>
        <taxon>Acidobacteriota</taxon>
        <taxon>Terriglobia</taxon>
        <taxon>Terriglobales</taxon>
        <taxon>Acidobacteriaceae</taxon>
        <taxon>Granulicella</taxon>
    </lineage>
</organism>
<dbReference type="SUPFAM" id="SSF55781">
    <property type="entry name" value="GAF domain-like"/>
    <property type="match status" value="1"/>
</dbReference>
<dbReference type="Gene3D" id="1.10.10.10">
    <property type="entry name" value="Winged helix-like DNA-binding domain superfamily/Winged helix DNA-binding domain"/>
    <property type="match status" value="1"/>
</dbReference>
<dbReference type="Pfam" id="PF01590">
    <property type="entry name" value="GAF"/>
    <property type="match status" value="1"/>
</dbReference>
<evidence type="ECO:0000313" key="5">
    <source>
        <dbReference type="Proteomes" id="UP000589520"/>
    </source>
</evidence>
<dbReference type="SMART" id="SM01012">
    <property type="entry name" value="ANTAR"/>
    <property type="match status" value="1"/>
</dbReference>
<accession>A0A7Y9PEA2</accession>
<dbReference type="CDD" id="cd06578">
    <property type="entry name" value="HemD"/>
    <property type="match status" value="1"/>
</dbReference>
<keyword evidence="4" id="KW-0456">Lyase</keyword>
<dbReference type="Gene3D" id="3.40.50.10090">
    <property type="match status" value="2"/>
</dbReference>
<protein>
    <submittedName>
        <fullName evidence="4">Uroporphyrinogen-III synthase</fullName>
        <ecNumber evidence="4">4.2.1.75</ecNumber>
    </submittedName>
</protein>
<gene>
    <name evidence="4" type="ORF">HDF17_000625</name>
</gene>
<dbReference type="EC" id="4.2.1.75" evidence="4"/>
<dbReference type="Pfam" id="PF02602">
    <property type="entry name" value="HEM4"/>
    <property type="match status" value="1"/>
</dbReference>
<proteinExistence type="predicted"/>
<keyword evidence="2" id="KW-0804">Transcription</keyword>
<reference evidence="4 5" key="1">
    <citation type="submission" date="2020-07" db="EMBL/GenBank/DDBJ databases">
        <title>Genomic Encyclopedia of Type Strains, Phase IV (KMG-V): Genome sequencing to study the core and pangenomes of soil and plant-associated prokaryotes.</title>
        <authorList>
            <person name="Whitman W."/>
        </authorList>
    </citation>
    <scope>NUCLEOTIDE SEQUENCE [LARGE SCALE GENOMIC DNA]</scope>
    <source>
        <strain evidence="4 5">X4EP2</strain>
    </source>
</reference>
<evidence type="ECO:0000256" key="1">
    <source>
        <dbReference type="ARBA" id="ARBA00023015"/>
    </source>
</evidence>
<dbReference type="PANTHER" id="PTHR40082:SF1">
    <property type="entry name" value="BLR5956 PROTEIN"/>
    <property type="match status" value="1"/>
</dbReference>
<dbReference type="EMBL" id="JACCCW010000001">
    <property type="protein sequence ID" value="NYF78338.1"/>
    <property type="molecule type" value="Genomic_DNA"/>
</dbReference>